<evidence type="ECO:0000256" key="1">
    <source>
        <dbReference type="ARBA" id="ARBA00022723"/>
    </source>
</evidence>
<feature type="domain" description="THAP-type" evidence="7">
    <location>
        <begin position="172"/>
        <end position="263"/>
    </location>
</feature>
<dbReference type="InterPro" id="IPR041588">
    <property type="entry name" value="Integrase_H2C2"/>
</dbReference>
<keyword evidence="3" id="KW-0862">Zinc</keyword>
<feature type="compositionally biased region" description="Acidic residues" evidence="6">
    <location>
        <begin position="385"/>
        <end position="394"/>
    </location>
</feature>
<keyword evidence="2 5" id="KW-0863">Zinc-finger</keyword>
<dbReference type="InterPro" id="IPR052742">
    <property type="entry name" value="Mito_N-acetyltransferase"/>
</dbReference>
<evidence type="ECO:0000256" key="4">
    <source>
        <dbReference type="ARBA" id="ARBA00023125"/>
    </source>
</evidence>
<dbReference type="SMART" id="SM00980">
    <property type="entry name" value="THAP"/>
    <property type="match status" value="1"/>
</dbReference>
<keyword evidence="1" id="KW-0479">Metal-binding</keyword>
<keyword evidence="4 5" id="KW-0238">DNA-binding</keyword>
<evidence type="ECO:0000256" key="6">
    <source>
        <dbReference type="SAM" id="MobiDB-lite"/>
    </source>
</evidence>
<dbReference type="GO" id="GO:0008270">
    <property type="term" value="F:zinc ion binding"/>
    <property type="evidence" value="ECO:0007669"/>
    <property type="project" value="UniProtKB-KW"/>
</dbReference>
<organism evidence="8">
    <name type="scientific">Scylla olivacea</name>
    <name type="common">Orange mud crab</name>
    <name type="synonym">Cancer olivacea</name>
    <dbReference type="NCBI Taxonomy" id="85551"/>
    <lineage>
        <taxon>Eukaryota</taxon>
        <taxon>Metazoa</taxon>
        <taxon>Ecdysozoa</taxon>
        <taxon>Arthropoda</taxon>
        <taxon>Crustacea</taxon>
        <taxon>Multicrustacea</taxon>
        <taxon>Malacostraca</taxon>
        <taxon>Eumalacostraca</taxon>
        <taxon>Eucarida</taxon>
        <taxon>Decapoda</taxon>
        <taxon>Pleocyemata</taxon>
        <taxon>Brachyura</taxon>
        <taxon>Eubrachyura</taxon>
        <taxon>Portunoidea</taxon>
        <taxon>Portunidae</taxon>
        <taxon>Portuninae</taxon>
        <taxon>Scylla</taxon>
    </lineage>
</organism>
<dbReference type="AlphaFoldDB" id="A0A0P4W2P8"/>
<feature type="region of interest" description="Disordered" evidence="6">
    <location>
        <begin position="372"/>
        <end position="394"/>
    </location>
</feature>
<evidence type="ECO:0000256" key="5">
    <source>
        <dbReference type="PROSITE-ProRule" id="PRU00309"/>
    </source>
</evidence>
<evidence type="ECO:0000313" key="8">
    <source>
        <dbReference type="EMBL" id="JAI59276.1"/>
    </source>
</evidence>
<dbReference type="InterPro" id="IPR006612">
    <property type="entry name" value="THAP_Znf"/>
</dbReference>
<sequence>MSREMNERFQKFSDQMSPIRQLLLSGKYPAKMSRNDKRQLRKQRETFKIKDDKLYRSRRGKWVEIITTPSEAYEKMKLIHETNQGHIGIVKTKSRIAMKYYWHGMSQDVINYITFCQTCQQSEKFKRHAHTSSQKVSDPLEVEEMDLSENSASAEGKPDVTKLPFKNVRIQMRRASDYVTCFVPTCMNTTRTAPGKWFIAVPRNKTKRRDWWLSVGRSFPVLKQDYYCCEDHFNLEEDTTNYLYTKMMGGKLTIKKGVVPHIFHCHEEHLPQKDIIKLLEENLLETSSLEDNDDAERCEAYVLEPPVKHVGVQTSMLHFRNELSDEWIEFDQDASILSCLTQYDASQSELQRRVSSNNSSISVFSDPLETYESTSDLAHSSKNENDDEEEEFEDPAVLLATGKGTQLMKLLRKYRKEKKFSSAPLRECQSSSATRRQCPVDDAPQCMTQTSDQHTTFKESEVLPQQDPFTISIEGVTYRSIFKSHEEDALSMYIAKECVNMAFVTIPVLCNKVYDFCVMYGISRPPAWDLNQSADKEWFQGFMRRHPFYNWNTVINNNESRILKQCDKLIDKIEFILVPQTSKEENEEDKKSVLCDIALDHNYALSTIPQPV</sequence>
<name>A0A0P4W2P8_SCYOL</name>
<dbReference type="PANTHER" id="PTHR43138:SF1">
    <property type="entry name" value="N-ACETYLTRANSFERASE ACA1"/>
    <property type="match status" value="1"/>
</dbReference>
<dbReference type="GO" id="GO:0003677">
    <property type="term" value="F:DNA binding"/>
    <property type="evidence" value="ECO:0007669"/>
    <property type="project" value="UniProtKB-UniRule"/>
</dbReference>
<dbReference type="Pfam" id="PF17921">
    <property type="entry name" value="Integrase_H2C2"/>
    <property type="match status" value="1"/>
</dbReference>
<dbReference type="FunFam" id="1.10.340.70:FF:000001">
    <property type="entry name" value="Retrovirus-related Pol polyprotein from transposon gypsy-like Protein"/>
    <property type="match status" value="1"/>
</dbReference>
<evidence type="ECO:0000256" key="3">
    <source>
        <dbReference type="ARBA" id="ARBA00022833"/>
    </source>
</evidence>
<dbReference type="Gene3D" id="1.10.340.70">
    <property type="match status" value="1"/>
</dbReference>
<accession>A0A0P4W2P8</accession>
<dbReference type="PANTHER" id="PTHR43138">
    <property type="entry name" value="ACETYLTRANSFERASE, GNAT FAMILY"/>
    <property type="match status" value="1"/>
</dbReference>
<dbReference type="Pfam" id="PF05485">
    <property type="entry name" value="THAP"/>
    <property type="match status" value="1"/>
</dbReference>
<dbReference type="EMBL" id="GDRN01096780">
    <property type="protein sequence ID" value="JAI59276.1"/>
    <property type="molecule type" value="Transcribed_RNA"/>
</dbReference>
<evidence type="ECO:0000256" key="2">
    <source>
        <dbReference type="ARBA" id="ARBA00022771"/>
    </source>
</evidence>
<dbReference type="SUPFAM" id="SSF57716">
    <property type="entry name" value="Glucocorticoid receptor-like (DNA-binding domain)"/>
    <property type="match status" value="1"/>
</dbReference>
<protein>
    <recommendedName>
        <fullName evidence="7">THAP-type domain-containing protein</fullName>
    </recommendedName>
</protein>
<reference evidence="8" key="1">
    <citation type="submission" date="2015-09" db="EMBL/GenBank/DDBJ databases">
        <title>Scylla olivacea transcriptome.</title>
        <authorList>
            <person name="Ikhwanuddin M."/>
        </authorList>
    </citation>
    <scope>NUCLEOTIDE SEQUENCE</scope>
</reference>
<proteinExistence type="predicted"/>
<dbReference type="GO" id="GO:0005634">
    <property type="term" value="C:nucleus"/>
    <property type="evidence" value="ECO:0007669"/>
    <property type="project" value="TreeGrafter"/>
</dbReference>
<evidence type="ECO:0000259" key="7">
    <source>
        <dbReference type="PROSITE" id="PS50950"/>
    </source>
</evidence>
<dbReference type="PROSITE" id="PS50950">
    <property type="entry name" value="ZF_THAP"/>
    <property type="match status" value="1"/>
</dbReference>